<sequence>MDFNTAMLIIVAVYTCFAYLSSTRQAESLSTKGTEPQSIASDNAELAKEFIQLKENISTLQAEIDRLESLLEAYKAEDQEDKLCLIEGMKTMGKFLGQDSLSAEADGESYKGWTERRGSL</sequence>
<feature type="coiled-coil region" evidence="1">
    <location>
        <begin position="43"/>
        <end position="80"/>
    </location>
</feature>
<accession>A0A2J6Q2Z1</accession>
<gene>
    <name evidence="2" type="ORF">NA56DRAFT_704399</name>
</gene>
<evidence type="ECO:0000313" key="3">
    <source>
        <dbReference type="Proteomes" id="UP000235672"/>
    </source>
</evidence>
<name>A0A2J6Q2Z1_9HELO</name>
<dbReference type="Proteomes" id="UP000235672">
    <property type="component" value="Unassembled WGS sequence"/>
</dbReference>
<protein>
    <submittedName>
        <fullName evidence="2">Uncharacterized protein</fullName>
    </submittedName>
</protein>
<dbReference type="OrthoDB" id="10547895at2759"/>
<reference evidence="2 3" key="1">
    <citation type="submission" date="2016-05" db="EMBL/GenBank/DDBJ databases">
        <title>A degradative enzymes factory behind the ericoid mycorrhizal symbiosis.</title>
        <authorList>
            <consortium name="DOE Joint Genome Institute"/>
            <person name="Martino E."/>
            <person name="Morin E."/>
            <person name="Grelet G."/>
            <person name="Kuo A."/>
            <person name="Kohler A."/>
            <person name="Daghino S."/>
            <person name="Barry K."/>
            <person name="Choi C."/>
            <person name="Cichocki N."/>
            <person name="Clum A."/>
            <person name="Copeland A."/>
            <person name="Hainaut M."/>
            <person name="Haridas S."/>
            <person name="Labutti K."/>
            <person name="Lindquist E."/>
            <person name="Lipzen A."/>
            <person name="Khouja H.-R."/>
            <person name="Murat C."/>
            <person name="Ohm R."/>
            <person name="Olson A."/>
            <person name="Spatafora J."/>
            <person name="Veneault-Fourrey C."/>
            <person name="Henrissat B."/>
            <person name="Grigoriev I."/>
            <person name="Martin F."/>
            <person name="Perotto S."/>
        </authorList>
    </citation>
    <scope>NUCLEOTIDE SEQUENCE [LARGE SCALE GENOMIC DNA]</scope>
    <source>
        <strain evidence="2 3">UAMH 7357</strain>
    </source>
</reference>
<organism evidence="2 3">
    <name type="scientific">Hyaloscypha hepaticicola</name>
    <dbReference type="NCBI Taxonomy" id="2082293"/>
    <lineage>
        <taxon>Eukaryota</taxon>
        <taxon>Fungi</taxon>
        <taxon>Dikarya</taxon>
        <taxon>Ascomycota</taxon>
        <taxon>Pezizomycotina</taxon>
        <taxon>Leotiomycetes</taxon>
        <taxon>Helotiales</taxon>
        <taxon>Hyaloscyphaceae</taxon>
        <taxon>Hyaloscypha</taxon>
    </lineage>
</organism>
<evidence type="ECO:0000256" key="1">
    <source>
        <dbReference type="SAM" id="Coils"/>
    </source>
</evidence>
<evidence type="ECO:0000313" key="2">
    <source>
        <dbReference type="EMBL" id="PMD20596.1"/>
    </source>
</evidence>
<dbReference type="EMBL" id="KZ613484">
    <property type="protein sequence ID" value="PMD20596.1"/>
    <property type="molecule type" value="Genomic_DNA"/>
</dbReference>
<keyword evidence="1" id="KW-0175">Coiled coil</keyword>
<proteinExistence type="predicted"/>
<keyword evidence="3" id="KW-1185">Reference proteome</keyword>
<dbReference type="AlphaFoldDB" id="A0A2J6Q2Z1"/>